<dbReference type="Gene3D" id="3.40.50.300">
    <property type="entry name" value="P-loop containing nucleotide triphosphate hydrolases"/>
    <property type="match status" value="2"/>
</dbReference>
<gene>
    <name evidence="6 9" type="primary">smc</name>
    <name evidence="9" type="ORF">H8693_01965</name>
</gene>
<dbReference type="InterPro" id="IPR010935">
    <property type="entry name" value="SMC_hinge"/>
</dbReference>
<dbReference type="GO" id="GO:0005694">
    <property type="term" value="C:chromosome"/>
    <property type="evidence" value="ECO:0007669"/>
    <property type="project" value="InterPro"/>
</dbReference>
<comment type="subcellular location">
    <subcellularLocation>
        <location evidence="6">Cytoplasm</location>
    </subcellularLocation>
</comment>
<comment type="domain">
    <text evidence="6">Contains large globular domains required for ATP hydrolysis at each terminus and a third globular domain forming a flexible hinge near the middle of the molecule. These domains are separated by coiled-coil structures.</text>
</comment>
<comment type="subunit">
    <text evidence="6">Homodimer.</text>
</comment>
<dbReference type="GO" id="GO:0007062">
    <property type="term" value="P:sister chromatid cohesion"/>
    <property type="evidence" value="ECO:0007669"/>
    <property type="project" value="InterPro"/>
</dbReference>
<dbReference type="GO" id="GO:0005524">
    <property type="term" value="F:ATP binding"/>
    <property type="evidence" value="ECO:0007669"/>
    <property type="project" value="UniProtKB-UniRule"/>
</dbReference>
<dbReference type="FunFam" id="3.40.50.300:FF:000984">
    <property type="entry name" value="Chromosome partition protein Smc"/>
    <property type="match status" value="1"/>
</dbReference>
<feature type="region of interest" description="Disordered" evidence="7">
    <location>
        <begin position="362"/>
        <end position="392"/>
    </location>
</feature>
<dbReference type="InterPro" id="IPR027417">
    <property type="entry name" value="P-loop_NTPase"/>
</dbReference>
<keyword evidence="5 6" id="KW-0238">DNA-binding</keyword>
<dbReference type="AlphaFoldDB" id="A0A926HWI0"/>
<evidence type="ECO:0000256" key="2">
    <source>
        <dbReference type="ARBA" id="ARBA00022741"/>
    </source>
</evidence>
<sequence>MFLRKIEINGFKSFANRTEILINSGVTGVVGPNGSGKSNIADAIRWVLGEQSSKNLRGIKMEDVIFNGTQNKAKKAFCEVALYFDNEDRRIPYDYSEIVIARKMYRSGESEYFLNGASVRLKDILDIIRDTGIGKEGYSIVGQGRIDEILASKPTARRKVFEEAAGIMKFRTRKEEAEHKLEKTDENLVRVEDILEELQSQLEPLEIQAGQTRRYLELFARQKELDASLFVANYERAERRIAKLEEEQRQLEQEIGAGQAQFGEDSGEVERLTKQIDELSAQGSALLEQQSALQAEMERLGGEHNLFLEKQANCGREAQRLRQECQEEEQASRALLEQKDAIEEKQAELGREMEKTAAELTALEEKRSQAVKQQEEERKNRDAYSERRNSLHSEITAKKGEISVWQAKLEGLSEQKAALEDRIALAKDELARCQAAIQAQQGQMVEVFQEKGAIVAAMNENNSKLIKAQASETAAEQKMVSAQKRLDEDISKKKLLEDLKAEYEGYSDSIRNLMRAARKQPQIREKIRGTLAEILRVPAEYEVAIETLLGGALQNVIVQDEYDAKDVIEFLRRENLGRVTFMPLDALRVSYLTEQEKECASMPGFLAVASEAVEFDAKMAPAVEFLLARTVIVDTLQNAISIMQKSSYSFRAVTLKGDIIRPGGTMSGGSQTKKQFGLLSRERNIELLQKKIQENRVCVEAARAELAQAQDVTRQMREQSGELLQKLRDLEISSAEQREKIAAEERNKAEKEKQLAQLEESYQEFDQGAEKMRKNAAEEEEQLQALTARWEELQDAAASFDDAVARAEAAVSSIAGEIGKVQIRQAEISKEAEAAGENESRILEEIRRSESGMAGRMEQIAVLERQREDLSRAISHNEEETAAKGEEAQILREKLLENEEETRRLKEALSGRQKQSMEYQMRQSGLLERKYKVESQLEKVRLAMETAGNKLWEEYEMTYGDALEARIEIGFQEASREVQDIRAQVRELGVINPNAIEDYNRLQERVTGLTLQREDLLKAKADLTRVIGELMNVMRETFQERFDRINENFQEIFQELFGGGRAALSFGEGDIMECGIEIAAEPPGKKLQHISLLSGGERALTAIALLFAMIRINPSPICLLDEIDAPLDEANVIRFSTYLTRIDTTQFIVITHRKPTMTICNALYGVAMEEKGVSKLVSVKLN</sequence>
<evidence type="ECO:0000256" key="6">
    <source>
        <dbReference type="HAMAP-Rule" id="MF_01894"/>
    </source>
</evidence>
<dbReference type="RefSeq" id="WP_249279572.1">
    <property type="nucleotide sequence ID" value="NZ_JACRSS010000001.1"/>
</dbReference>
<dbReference type="Gene3D" id="1.20.1060.20">
    <property type="match status" value="1"/>
</dbReference>
<keyword evidence="1 6" id="KW-0963">Cytoplasm</keyword>
<dbReference type="GO" id="GO:0007059">
    <property type="term" value="P:chromosome segregation"/>
    <property type="evidence" value="ECO:0007669"/>
    <property type="project" value="UniProtKB-UniRule"/>
</dbReference>
<dbReference type="NCBIfam" id="TIGR02168">
    <property type="entry name" value="SMC_prok_B"/>
    <property type="match status" value="1"/>
</dbReference>
<dbReference type="GO" id="GO:0005737">
    <property type="term" value="C:cytoplasm"/>
    <property type="evidence" value="ECO:0007669"/>
    <property type="project" value="UniProtKB-SubCell"/>
</dbReference>
<keyword evidence="4 6" id="KW-0175">Coiled coil</keyword>
<comment type="similarity">
    <text evidence="6">Belongs to the SMC family.</text>
</comment>
<dbReference type="Gene3D" id="6.10.140.1720">
    <property type="match status" value="1"/>
</dbReference>
<organism evidence="9 10">
    <name type="scientific">Guopingia tenuis</name>
    <dbReference type="NCBI Taxonomy" id="2763656"/>
    <lineage>
        <taxon>Bacteria</taxon>
        <taxon>Bacillati</taxon>
        <taxon>Bacillota</taxon>
        <taxon>Clostridia</taxon>
        <taxon>Christensenellales</taxon>
        <taxon>Christensenellaceae</taxon>
        <taxon>Guopingia</taxon>
    </lineage>
</organism>
<dbReference type="Pfam" id="PF06470">
    <property type="entry name" value="SMC_hinge"/>
    <property type="match status" value="1"/>
</dbReference>
<proteinExistence type="inferred from homology"/>
<dbReference type="InterPro" id="IPR003395">
    <property type="entry name" value="RecF/RecN/SMC_N"/>
</dbReference>
<feature type="binding site" evidence="6">
    <location>
        <begin position="32"/>
        <end position="39"/>
    </location>
    <ligand>
        <name>ATP</name>
        <dbReference type="ChEBI" id="CHEBI:30616"/>
    </ligand>
</feature>
<evidence type="ECO:0000256" key="1">
    <source>
        <dbReference type="ARBA" id="ARBA00022490"/>
    </source>
</evidence>
<dbReference type="GO" id="GO:0016887">
    <property type="term" value="F:ATP hydrolysis activity"/>
    <property type="evidence" value="ECO:0007669"/>
    <property type="project" value="InterPro"/>
</dbReference>
<dbReference type="PANTHER" id="PTHR43977">
    <property type="entry name" value="STRUCTURAL MAINTENANCE OF CHROMOSOMES PROTEIN 3"/>
    <property type="match status" value="1"/>
</dbReference>
<dbReference type="InterPro" id="IPR011890">
    <property type="entry name" value="SMC_prok"/>
</dbReference>
<name>A0A926HWI0_9FIRM</name>
<dbReference type="PIRSF" id="PIRSF005719">
    <property type="entry name" value="SMC"/>
    <property type="match status" value="1"/>
</dbReference>
<dbReference type="HAMAP" id="MF_01894">
    <property type="entry name" value="Smc_prok"/>
    <property type="match status" value="1"/>
</dbReference>
<evidence type="ECO:0000313" key="10">
    <source>
        <dbReference type="Proteomes" id="UP000617951"/>
    </source>
</evidence>
<feature type="coiled-coil region" evidence="6">
    <location>
        <begin position="699"/>
        <end position="796"/>
    </location>
</feature>
<dbReference type="SUPFAM" id="SSF75553">
    <property type="entry name" value="Smc hinge domain"/>
    <property type="match status" value="1"/>
</dbReference>
<dbReference type="SUPFAM" id="SSF52540">
    <property type="entry name" value="P-loop containing nucleoside triphosphate hydrolases"/>
    <property type="match status" value="1"/>
</dbReference>
<dbReference type="GO" id="GO:0006260">
    <property type="term" value="P:DNA replication"/>
    <property type="evidence" value="ECO:0007669"/>
    <property type="project" value="UniProtKB-UniRule"/>
</dbReference>
<comment type="function">
    <text evidence="6">Required for chromosome condensation and partitioning.</text>
</comment>
<keyword evidence="2 6" id="KW-0547">Nucleotide-binding</keyword>
<dbReference type="InterPro" id="IPR024704">
    <property type="entry name" value="SMC"/>
</dbReference>
<accession>A0A926HWI0</accession>
<evidence type="ECO:0000259" key="8">
    <source>
        <dbReference type="SMART" id="SM00968"/>
    </source>
</evidence>
<dbReference type="InterPro" id="IPR036277">
    <property type="entry name" value="SMC_hinge_sf"/>
</dbReference>
<comment type="caution">
    <text evidence="9">The sequence shown here is derived from an EMBL/GenBank/DDBJ whole genome shotgun (WGS) entry which is preliminary data.</text>
</comment>
<feature type="domain" description="SMC hinge" evidence="8">
    <location>
        <begin position="525"/>
        <end position="643"/>
    </location>
</feature>
<dbReference type="SMART" id="SM00968">
    <property type="entry name" value="SMC_hinge"/>
    <property type="match status" value="1"/>
</dbReference>
<feature type="coiled-coil region" evidence="6">
    <location>
        <begin position="860"/>
        <end position="908"/>
    </location>
</feature>
<evidence type="ECO:0000256" key="5">
    <source>
        <dbReference type="ARBA" id="ARBA00023125"/>
    </source>
</evidence>
<evidence type="ECO:0000313" key="9">
    <source>
        <dbReference type="EMBL" id="MBC8537696.1"/>
    </source>
</evidence>
<dbReference type="Proteomes" id="UP000617951">
    <property type="component" value="Unassembled WGS sequence"/>
</dbReference>
<dbReference type="GO" id="GO:0003677">
    <property type="term" value="F:DNA binding"/>
    <property type="evidence" value="ECO:0007669"/>
    <property type="project" value="UniProtKB-UniRule"/>
</dbReference>
<evidence type="ECO:0000256" key="4">
    <source>
        <dbReference type="ARBA" id="ARBA00023054"/>
    </source>
</evidence>
<keyword evidence="10" id="KW-1185">Reference proteome</keyword>
<keyword evidence="3 6" id="KW-0067">ATP-binding</keyword>
<dbReference type="CDD" id="cd03278">
    <property type="entry name" value="ABC_SMC_barmotin"/>
    <property type="match status" value="1"/>
</dbReference>
<evidence type="ECO:0000256" key="7">
    <source>
        <dbReference type="SAM" id="MobiDB-lite"/>
    </source>
</evidence>
<protein>
    <recommendedName>
        <fullName evidence="6">Chromosome partition protein Smc</fullName>
    </recommendedName>
</protein>
<reference evidence="9" key="1">
    <citation type="submission" date="2020-08" db="EMBL/GenBank/DDBJ databases">
        <title>Genome public.</title>
        <authorList>
            <person name="Liu C."/>
            <person name="Sun Q."/>
        </authorList>
    </citation>
    <scope>NUCLEOTIDE SEQUENCE</scope>
    <source>
        <strain evidence="9">NSJ-63</strain>
    </source>
</reference>
<dbReference type="GO" id="GO:0030261">
    <property type="term" value="P:chromosome condensation"/>
    <property type="evidence" value="ECO:0007669"/>
    <property type="project" value="InterPro"/>
</dbReference>
<dbReference type="EMBL" id="JACRSS010000001">
    <property type="protein sequence ID" value="MBC8537696.1"/>
    <property type="molecule type" value="Genomic_DNA"/>
</dbReference>
<dbReference type="Pfam" id="PF02463">
    <property type="entry name" value="SMC_N"/>
    <property type="match status" value="1"/>
</dbReference>
<dbReference type="Gene3D" id="3.30.70.1620">
    <property type="match status" value="1"/>
</dbReference>
<evidence type="ECO:0000256" key="3">
    <source>
        <dbReference type="ARBA" id="ARBA00022840"/>
    </source>
</evidence>